<dbReference type="OrthoDB" id="1191002at2"/>
<dbReference type="RefSeq" id="WP_106144436.1">
    <property type="nucleotide sequence ID" value="NZ_PVYX01000001.1"/>
</dbReference>
<dbReference type="EMBL" id="PVYX01000001">
    <property type="protein sequence ID" value="PRX57551.1"/>
    <property type="molecule type" value="Genomic_DNA"/>
</dbReference>
<name>A0A2T0MIY9_9FLAO</name>
<reference evidence="1 2" key="1">
    <citation type="submission" date="2018-03" db="EMBL/GenBank/DDBJ databases">
        <title>Genomic Encyclopedia of Archaeal and Bacterial Type Strains, Phase II (KMG-II): from individual species to whole genera.</title>
        <authorList>
            <person name="Goeker M."/>
        </authorList>
    </citation>
    <scope>NUCLEOTIDE SEQUENCE [LARGE SCALE GENOMIC DNA]</scope>
    <source>
        <strain evidence="1 2">DSM 25027</strain>
    </source>
</reference>
<accession>A0A2T0MIY9</accession>
<dbReference type="PROSITE" id="PS51257">
    <property type="entry name" value="PROKAR_LIPOPROTEIN"/>
    <property type="match status" value="1"/>
</dbReference>
<comment type="caution">
    <text evidence="1">The sequence shown here is derived from an EMBL/GenBank/DDBJ whole genome shotgun (WGS) entry which is preliminary data.</text>
</comment>
<evidence type="ECO:0000313" key="2">
    <source>
        <dbReference type="Proteomes" id="UP000237640"/>
    </source>
</evidence>
<sequence>MRKLIWISFFGLLTACDFFVSKEEATQKLVEEKLLQIDWDDVDQYPLFDACREDMLKPEQRACFEDTMMTQLNKALEDMEFEVKNDLNDTVLIDFLIDEHGFITIQNVEEKAKVLKEIENFNSEVTRRLNDLTTVAPAIKQGIPVSVRFRLPIILNTQ</sequence>
<evidence type="ECO:0000313" key="1">
    <source>
        <dbReference type="EMBL" id="PRX57551.1"/>
    </source>
</evidence>
<evidence type="ECO:0008006" key="3">
    <source>
        <dbReference type="Google" id="ProtNLM"/>
    </source>
</evidence>
<organism evidence="1 2">
    <name type="scientific">Flagellimonas meridianipacifica</name>
    <dbReference type="NCBI Taxonomy" id="1080225"/>
    <lineage>
        <taxon>Bacteria</taxon>
        <taxon>Pseudomonadati</taxon>
        <taxon>Bacteroidota</taxon>
        <taxon>Flavobacteriia</taxon>
        <taxon>Flavobacteriales</taxon>
        <taxon>Flavobacteriaceae</taxon>
        <taxon>Flagellimonas</taxon>
    </lineage>
</organism>
<gene>
    <name evidence="1" type="ORF">CLV81_1557</name>
</gene>
<protein>
    <recommendedName>
        <fullName evidence="3">TonB-like protein</fullName>
    </recommendedName>
</protein>
<dbReference type="AlphaFoldDB" id="A0A2T0MIY9"/>
<keyword evidence="2" id="KW-1185">Reference proteome</keyword>
<dbReference type="Proteomes" id="UP000237640">
    <property type="component" value="Unassembled WGS sequence"/>
</dbReference>
<proteinExistence type="predicted"/>